<protein>
    <recommendedName>
        <fullName evidence="3">NACHT domain-containing protein</fullName>
    </recommendedName>
</protein>
<evidence type="ECO:0008006" key="3">
    <source>
        <dbReference type="Google" id="ProtNLM"/>
    </source>
</evidence>
<sequence>MYPMRLLRVPCLINEFWLFSLDFRRSRYPTYSEILHQSQHRGAHDYSPNFTNTSSSATLSDLFTTLNNSRQLTSTLPYNSTSKLFLSTIMTAISFVQVISIPTPTNAGELHAIFDAQHAPSWSVLILVFFLAVKFFRACNEKCKTNHISPTEYSLPTKLSIDGSHRQITIDEGYRLNSNLDSVRSSQALVQWLYGPAGAGKSAIVGASIESQFLEVVVKPLESLPRERWGNLPKVVIIDGLDECQGRPRYRIPLRFLIASRPEPQIRDIFNKPEYLDITTRTEIGDNYSTSRDIERYLRDSFHKIALTSDVIRSVPLPWPSQGVIDNLVQRASGQFIYASTLIKYVSDEHSHPMERLELALGLPIGDPDAFSDLDLLYRQIMSSSRNRPRLLQILGAFYCLQEMSETPGLTYPRSHPRESTGLMENILLLSPGAISLALRSLHSVLEINQYSFRFRHKSFADFLFDERRSGEFFLDLPLYYAWITECCIKL</sequence>
<dbReference type="Proteomes" id="UP000297245">
    <property type="component" value="Unassembled WGS sequence"/>
</dbReference>
<dbReference type="PANTHER" id="PTHR10039">
    <property type="entry name" value="AMELOGENIN"/>
    <property type="match status" value="1"/>
</dbReference>
<evidence type="ECO:0000313" key="2">
    <source>
        <dbReference type="Proteomes" id="UP000297245"/>
    </source>
</evidence>
<proteinExistence type="predicted"/>
<organism evidence="1 2">
    <name type="scientific">Dendrothele bispora (strain CBS 962.96)</name>
    <dbReference type="NCBI Taxonomy" id="1314807"/>
    <lineage>
        <taxon>Eukaryota</taxon>
        <taxon>Fungi</taxon>
        <taxon>Dikarya</taxon>
        <taxon>Basidiomycota</taxon>
        <taxon>Agaricomycotina</taxon>
        <taxon>Agaricomycetes</taxon>
        <taxon>Agaricomycetidae</taxon>
        <taxon>Agaricales</taxon>
        <taxon>Agaricales incertae sedis</taxon>
        <taxon>Dendrothele</taxon>
    </lineage>
</organism>
<accession>A0A4S8L3M4</accession>
<keyword evidence="2" id="KW-1185">Reference proteome</keyword>
<name>A0A4S8L3M4_DENBC</name>
<dbReference type="EMBL" id="ML179686">
    <property type="protein sequence ID" value="THU83112.1"/>
    <property type="molecule type" value="Genomic_DNA"/>
</dbReference>
<dbReference type="PANTHER" id="PTHR10039:SF14">
    <property type="entry name" value="NACHT DOMAIN-CONTAINING PROTEIN"/>
    <property type="match status" value="1"/>
</dbReference>
<dbReference type="OrthoDB" id="2970937at2759"/>
<reference evidence="1 2" key="1">
    <citation type="journal article" date="2019" name="Nat. Ecol. Evol.">
        <title>Megaphylogeny resolves global patterns of mushroom evolution.</title>
        <authorList>
            <person name="Varga T."/>
            <person name="Krizsan K."/>
            <person name="Foldi C."/>
            <person name="Dima B."/>
            <person name="Sanchez-Garcia M."/>
            <person name="Sanchez-Ramirez S."/>
            <person name="Szollosi G.J."/>
            <person name="Szarkandi J.G."/>
            <person name="Papp V."/>
            <person name="Albert L."/>
            <person name="Andreopoulos W."/>
            <person name="Angelini C."/>
            <person name="Antonin V."/>
            <person name="Barry K.W."/>
            <person name="Bougher N.L."/>
            <person name="Buchanan P."/>
            <person name="Buyck B."/>
            <person name="Bense V."/>
            <person name="Catcheside P."/>
            <person name="Chovatia M."/>
            <person name="Cooper J."/>
            <person name="Damon W."/>
            <person name="Desjardin D."/>
            <person name="Finy P."/>
            <person name="Geml J."/>
            <person name="Haridas S."/>
            <person name="Hughes K."/>
            <person name="Justo A."/>
            <person name="Karasinski D."/>
            <person name="Kautmanova I."/>
            <person name="Kiss B."/>
            <person name="Kocsube S."/>
            <person name="Kotiranta H."/>
            <person name="LaButti K.M."/>
            <person name="Lechner B.E."/>
            <person name="Liimatainen K."/>
            <person name="Lipzen A."/>
            <person name="Lukacs Z."/>
            <person name="Mihaltcheva S."/>
            <person name="Morgado L.N."/>
            <person name="Niskanen T."/>
            <person name="Noordeloos M.E."/>
            <person name="Ohm R.A."/>
            <person name="Ortiz-Santana B."/>
            <person name="Ovrebo C."/>
            <person name="Racz N."/>
            <person name="Riley R."/>
            <person name="Savchenko A."/>
            <person name="Shiryaev A."/>
            <person name="Soop K."/>
            <person name="Spirin V."/>
            <person name="Szebenyi C."/>
            <person name="Tomsovsky M."/>
            <person name="Tulloss R.E."/>
            <person name="Uehling J."/>
            <person name="Grigoriev I.V."/>
            <person name="Vagvolgyi C."/>
            <person name="Papp T."/>
            <person name="Martin F.M."/>
            <person name="Miettinen O."/>
            <person name="Hibbett D.S."/>
            <person name="Nagy L.G."/>
        </authorList>
    </citation>
    <scope>NUCLEOTIDE SEQUENCE [LARGE SCALE GENOMIC DNA]</scope>
    <source>
        <strain evidence="1 2">CBS 962.96</strain>
    </source>
</reference>
<dbReference type="AlphaFoldDB" id="A0A4S8L3M4"/>
<dbReference type="CDD" id="cd00882">
    <property type="entry name" value="Ras_like_GTPase"/>
    <property type="match status" value="1"/>
</dbReference>
<gene>
    <name evidence="1" type="ORF">K435DRAFT_971701</name>
</gene>
<evidence type="ECO:0000313" key="1">
    <source>
        <dbReference type="EMBL" id="THU83112.1"/>
    </source>
</evidence>